<gene>
    <name evidence="2" type="ORF">CALMAC_LOCUS4491</name>
</gene>
<feature type="non-terminal residue" evidence="2">
    <location>
        <position position="115"/>
    </location>
</feature>
<keyword evidence="3" id="KW-1185">Reference proteome</keyword>
<dbReference type="InterPro" id="IPR001254">
    <property type="entry name" value="Trypsin_dom"/>
</dbReference>
<dbReference type="InterPro" id="IPR009003">
    <property type="entry name" value="Peptidase_S1_PA"/>
</dbReference>
<feature type="domain" description="Peptidase S1" evidence="1">
    <location>
        <begin position="24"/>
        <end position="66"/>
    </location>
</feature>
<dbReference type="EMBL" id="CAACVG010006446">
    <property type="protein sequence ID" value="VEN40276.1"/>
    <property type="molecule type" value="Genomic_DNA"/>
</dbReference>
<dbReference type="InterPro" id="IPR043504">
    <property type="entry name" value="Peptidase_S1_PA_chymotrypsin"/>
</dbReference>
<evidence type="ECO:0000313" key="3">
    <source>
        <dbReference type="Proteomes" id="UP000410492"/>
    </source>
</evidence>
<feature type="non-terminal residue" evidence="2">
    <location>
        <position position="1"/>
    </location>
</feature>
<dbReference type="GO" id="GO:0006508">
    <property type="term" value="P:proteolysis"/>
    <property type="evidence" value="ECO:0007669"/>
    <property type="project" value="InterPro"/>
</dbReference>
<dbReference type="Gene3D" id="2.40.10.10">
    <property type="entry name" value="Trypsin-like serine proteases"/>
    <property type="match status" value="1"/>
</dbReference>
<protein>
    <recommendedName>
        <fullName evidence="1">Peptidase S1 domain-containing protein</fullName>
    </recommendedName>
</protein>
<dbReference type="Pfam" id="PF00089">
    <property type="entry name" value="Trypsin"/>
    <property type="match status" value="1"/>
</dbReference>
<sequence length="115" mass="12620">LQAHISASKADKAEELCRRTGIASYAVQLSLTEYPSSNCGGSLIKPHWVLTAASCLLKGRVTDLKVFAEYRYADIYDEIDKSMINQSGSLKAYEEGSNKIANKSAGYGRIKRSIK</sequence>
<reference evidence="2 3" key="1">
    <citation type="submission" date="2019-01" db="EMBL/GenBank/DDBJ databases">
        <authorList>
            <person name="Sayadi A."/>
        </authorList>
    </citation>
    <scope>NUCLEOTIDE SEQUENCE [LARGE SCALE GENOMIC DNA]</scope>
</reference>
<proteinExistence type="predicted"/>
<organism evidence="2 3">
    <name type="scientific">Callosobruchus maculatus</name>
    <name type="common">Southern cowpea weevil</name>
    <name type="synonym">Pulse bruchid</name>
    <dbReference type="NCBI Taxonomy" id="64391"/>
    <lineage>
        <taxon>Eukaryota</taxon>
        <taxon>Metazoa</taxon>
        <taxon>Ecdysozoa</taxon>
        <taxon>Arthropoda</taxon>
        <taxon>Hexapoda</taxon>
        <taxon>Insecta</taxon>
        <taxon>Pterygota</taxon>
        <taxon>Neoptera</taxon>
        <taxon>Endopterygota</taxon>
        <taxon>Coleoptera</taxon>
        <taxon>Polyphaga</taxon>
        <taxon>Cucujiformia</taxon>
        <taxon>Chrysomeloidea</taxon>
        <taxon>Chrysomelidae</taxon>
        <taxon>Bruchinae</taxon>
        <taxon>Bruchini</taxon>
        <taxon>Callosobruchus</taxon>
    </lineage>
</organism>
<dbReference type="SUPFAM" id="SSF50494">
    <property type="entry name" value="Trypsin-like serine proteases"/>
    <property type="match status" value="1"/>
</dbReference>
<evidence type="ECO:0000313" key="2">
    <source>
        <dbReference type="EMBL" id="VEN40276.1"/>
    </source>
</evidence>
<dbReference type="AlphaFoldDB" id="A0A653BY91"/>
<evidence type="ECO:0000259" key="1">
    <source>
        <dbReference type="Pfam" id="PF00089"/>
    </source>
</evidence>
<accession>A0A653BY91</accession>
<name>A0A653BY91_CALMS</name>
<dbReference type="OrthoDB" id="5597713at2759"/>
<dbReference type="GO" id="GO:0004252">
    <property type="term" value="F:serine-type endopeptidase activity"/>
    <property type="evidence" value="ECO:0007669"/>
    <property type="project" value="InterPro"/>
</dbReference>
<dbReference type="Proteomes" id="UP000410492">
    <property type="component" value="Unassembled WGS sequence"/>
</dbReference>